<dbReference type="CDD" id="cd02961">
    <property type="entry name" value="PDI_a_family"/>
    <property type="match status" value="1"/>
</dbReference>
<accession>D2VWY2</accession>
<name>D2VWY2_NAEGR</name>
<reference evidence="3 4" key="1">
    <citation type="journal article" date="2010" name="Cell">
        <title>The genome of Naegleria gruberi illuminates early eukaryotic versatility.</title>
        <authorList>
            <person name="Fritz-Laylin L.K."/>
            <person name="Prochnik S.E."/>
            <person name="Ginger M.L."/>
            <person name="Dacks J.B."/>
            <person name="Carpenter M.L."/>
            <person name="Field M.C."/>
            <person name="Kuo A."/>
            <person name="Paredez A."/>
            <person name="Chapman J."/>
            <person name="Pham J."/>
            <person name="Shu S."/>
            <person name="Neupane R."/>
            <person name="Cipriano M."/>
            <person name="Mancuso J."/>
            <person name="Tu H."/>
            <person name="Salamov A."/>
            <person name="Lindquist E."/>
            <person name="Shapiro H."/>
            <person name="Lucas S."/>
            <person name="Grigoriev I.V."/>
            <person name="Cande W.Z."/>
            <person name="Fulton C."/>
            <person name="Rokhsar D.S."/>
            <person name="Dawson S.C."/>
        </authorList>
    </citation>
    <scope>NUCLEOTIDE SEQUENCE [LARGE SCALE GENOMIC DNA]</scope>
    <source>
        <strain evidence="3 4">NEG-M</strain>
    </source>
</reference>
<proteinExistence type="predicted"/>
<dbReference type="Gene3D" id="3.40.30.10">
    <property type="entry name" value="Glutaredoxin"/>
    <property type="match status" value="1"/>
</dbReference>
<dbReference type="OMA" id="CIQFAPT"/>
<dbReference type="OrthoDB" id="72053at2759"/>
<dbReference type="InterPro" id="IPR036249">
    <property type="entry name" value="Thioredoxin-like_sf"/>
</dbReference>
<sequence length="189" mass="20565">MTAHIHSSATSKSSLFKRLVILTIVVSVLIYLAFTFSLFSVPTKFQKQALSTTLEANSAKQQQQQEAIVVTPAQAATPAKVDEEVKKPTGIVVQTPAAANKQVEEKPTTTIQKEEEEHEDLGNSIPPQQPVQDLSGETYDDFIKSSPNALVYVFSPSCSHCIQFAPTFEKLVVELGKIYGGIINIGKGM</sequence>
<feature type="transmembrane region" description="Helical" evidence="2">
    <location>
        <begin position="20"/>
        <end position="41"/>
    </location>
</feature>
<dbReference type="RefSeq" id="XP_002671452.1">
    <property type="nucleotide sequence ID" value="XM_002671406.1"/>
</dbReference>
<dbReference type="Proteomes" id="UP000006671">
    <property type="component" value="Unassembled WGS sequence"/>
</dbReference>
<keyword evidence="2" id="KW-0472">Membrane</keyword>
<organism evidence="4">
    <name type="scientific">Naegleria gruberi</name>
    <name type="common">Amoeba</name>
    <dbReference type="NCBI Taxonomy" id="5762"/>
    <lineage>
        <taxon>Eukaryota</taxon>
        <taxon>Discoba</taxon>
        <taxon>Heterolobosea</taxon>
        <taxon>Tetramitia</taxon>
        <taxon>Eutetramitia</taxon>
        <taxon>Vahlkampfiidae</taxon>
        <taxon>Naegleria</taxon>
    </lineage>
</organism>
<protein>
    <submittedName>
        <fullName evidence="3">Predicted protein</fullName>
    </submittedName>
</protein>
<dbReference type="SUPFAM" id="SSF52833">
    <property type="entry name" value="Thioredoxin-like"/>
    <property type="match status" value="1"/>
</dbReference>
<gene>
    <name evidence="3" type="ORF">NAEGRDRAFT_73545</name>
</gene>
<keyword evidence="4" id="KW-1185">Reference proteome</keyword>
<feature type="region of interest" description="Disordered" evidence="1">
    <location>
        <begin position="97"/>
        <end position="129"/>
    </location>
</feature>
<evidence type="ECO:0000256" key="2">
    <source>
        <dbReference type="SAM" id="Phobius"/>
    </source>
</evidence>
<keyword evidence="2" id="KW-1133">Transmembrane helix</keyword>
<dbReference type="VEuPathDB" id="AmoebaDB:NAEGRDRAFT_73545"/>
<dbReference type="EMBL" id="GG738905">
    <property type="protein sequence ID" value="EFC38708.1"/>
    <property type="molecule type" value="Genomic_DNA"/>
</dbReference>
<evidence type="ECO:0000313" key="3">
    <source>
        <dbReference type="EMBL" id="EFC38708.1"/>
    </source>
</evidence>
<evidence type="ECO:0000313" key="4">
    <source>
        <dbReference type="Proteomes" id="UP000006671"/>
    </source>
</evidence>
<dbReference type="KEGG" id="ngr:NAEGRDRAFT_73545"/>
<evidence type="ECO:0000256" key="1">
    <source>
        <dbReference type="SAM" id="MobiDB-lite"/>
    </source>
</evidence>
<dbReference type="GeneID" id="8858417"/>
<feature type="compositionally biased region" description="Basic and acidic residues" evidence="1">
    <location>
        <begin position="102"/>
        <end position="115"/>
    </location>
</feature>
<keyword evidence="2" id="KW-0812">Transmembrane</keyword>
<dbReference type="AlphaFoldDB" id="D2VWY2"/>
<dbReference type="InParanoid" id="D2VWY2"/>